<dbReference type="Proteomes" id="UP000192591">
    <property type="component" value="Unassembled WGS sequence"/>
</dbReference>
<protein>
    <submittedName>
        <fullName evidence="1">Uncharacterized protein</fullName>
    </submittedName>
</protein>
<gene>
    <name evidence="1" type="ORF">B1813_10685</name>
</gene>
<evidence type="ECO:0000313" key="2">
    <source>
        <dbReference type="Proteomes" id="UP000192591"/>
    </source>
</evidence>
<dbReference type="EMBL" id="MWIH01000005">
    <property type="protein sequence ID" value="OQO92625.1"/>
    <property type="molecule type" value="Genomic_DNA"/>
</dbReference>
<evidence type="ECO:0000313" key="1">
    <source>
        <dbReference type="EMBL" id="OQO92625.1"/>
    </source>
</evidence>
<keyword evidence="2" id="KW-1185">Reference proteome</keyword>
<comment type="caution">
    <text evidence="1">The sequence shown here is derived from an EMBL/GenBank/DDBJ whole genome shotgun (WGS) entry which is preliminary data.</text>
</comment>
<sequence>MPVGFLASFLRYRPTPPEAFDAAPEYTSCVAASPHVRADDLAAILATDQLTVVLHPESVHRFAH</sequence>
<organism evidence="1 2">
    <name type="scientific">Saccharomonospora piscinae</name>
    <dbReference type="NCBI Taxonomy" id="687388"/>
    <lineage>
        <taxon>Bacteria</taxon>
        <taxon>Bacillati</taxon>
        <taxon>Actinomycetota</taxon>
        <taxon>Actinomycetes</taxon>
        <taxon>Pseudonocardiales</taxon>
        <taxon>Pseudonocardiaceae</taxon>
        <taxon>Saccharomonospora</taxon>
    </lineage>
</organism>
<accession>A0A1V9A644</accession>
<proteinExistence type="predicted"/>
<name>A0A1V9A644_SACPI</name>
<dbReference type="AlphaFoldDB" id="A0A1V9A644"/>
<dbReference type="RefSeq" id="WP_081191663.1">
    <property type="nucleotide sequence ID" value="NZ_MWIH01000005.1"/>
</dbReference>
<reference evidence="1 2" key="1">
    <citation type="submission" date="2017-02" db="EMBL/GenBank/DDBJ databases">
        <title>Draft genome of Saccharomonospora sp. 154.</title>
        <authorList>
            <person name="Alonso-Carmona G.S."/>
            <person name="De La Haba R."/>
            <person name="Vera-Gargallo B."/>
            <person name="Sandoval-Trujillo A.H."/>
            <person name="Ramirez-Duran N."/>
            <person name="Ventosa A."/>
        </authorList>
    </citation>
    <scope>NUCLEOTIDE SEQUENCE [LARGE SCALE GENOMIC DNA]</scope>
    <source>
        <strain evidence="1 2">LRS4.154</strain>
    </source>
</reference>